<dbReference type="Proteomes" id="UP000225740">
    <property type="component" value="Unassembled WGS sequence"/>
</dbReference>
<dbReference type="EMBL" id="NIZW01000003">
    <property type="protein sequence ID" value="PHQ36104.1"/>
    <property type="molecule type" value="Genomic_DNA"/>
</dbReference>
<dbReference type="GeneID" id="90607649"/>
<dbReference type="RefSeq" id="WP_099259734.1">
    <property type="nucleotide sequence ID" value="NZ_NIZW01000003.1"/>
</dbReference>
<evidence type="ECO:0000313" key="1">
    <source>
        <dbReference type="EMBL" id="PHQ36104.1"/>
    </source>
</evidence>
<comment type="caution">
    <text evidence="1">The sequence shown here is derived from an EMBL/GenBank/DDBJ whole genome shotgun (WGS) entry which is preliminary data.</text>
</comment>
<organism evidence="1 2">
    <name type="scientific">Rhodopirellula bahusiensis</name>
    <dbReference type="NCBI Taxonomy" id="2014065"/>
    <lineage>
        <taxon>Bacteria</taxon>
        <taxon>Pseudomonadati</taxon>
        <taxon>Planctomycetota</taxon>
        <taxon>Planctomycetia</taxon>
        <taxon>Pirellulales</taxon>
        <taxon>Pirellulaceae</taxon>
        <taxon>Rhodopirellula</taxon>
    </lineage>
</organism>
<evidence type="ECO:0000313" key="2">
    <source>
        <dbReference type="Proteomes" id="UP000225740"/>
    </source>
</evidence>
<sequence>MSQTLDKTLTELEGNDWGDPTFDSHLVATVHPLRHKPIGHFTIEDLRITIGQSVGLPHLMPIAVARLESKPLAEGDFFPGDLLRNVLSLDDTFWDSHDDLLTRMLPVATSARDTTDNDAIRGKCLAFIVRWTA</sequence>
<proteinExistence type="predicted"/>
<protein>
    <submittedName>
        <fullName evidence="1">Uncharacterized protein</fullName>
    </submittedName>
</protein>
<accession>A0A2G1WAN8</accession>
<dbReference type="AlphaFoldDB" id="A0A2G1WAN8"/>
<dbReference type="CDD" id="cd20691">
    <property type="entry name" value="CdiI_EC536-like"/>
    <property type="match status" value="1"/>
</dbReference>
<reference evidence="1 2" key="1">
    <citation type="submission" date="2017-06" db="EMBL/GenBank/DDBJ databases">
        <title>Description of Rhodopirellula bahusiensis sp. nov.</title>
        <authorList>
            <person name="Kizina J."/>
            <person name="Harder J."/>
        </authorList>
    </citation>
    <scope>NUCLEOTIDE SEQUENCE [LARGE SCALE GENOMIC DNA]</scope>
    <source>
        <strain evidence="1 2">SWK21</strain>
    </source>
</reference>
<dbReference type="OrthoDB" id="4829274at2"/>
<dbReference type="Pfam" id="PF18616">
    <property type="entry name" value="CdiI_3"/>
    <property type="match status" value="1"/>
</dbReference>
<name>A0A2G1WAN8_9BACT</name>
<gene>
    <name evidence="1" type="ORF">CEE69_05310</name>
</gene>
<keyword evidence="2" id="KW-1185">Reference proteome</keyword>
<dbReference type="InterPro" id="IPR040547">
    <property type="entry name" value="CdiI"/>
</dbReference>